<name>A0ABT6BEH2_9GAMM</name>
<dbReference type="EC" id="2.7.13.3" evidence="2"/>
<dbReference type="PANTHER" id="PTHR43065">
    <property type="entry name" value="SENSOR HISTIDINE KINASE"/>
    <property type="match status" value="1"/>
</dbReference>
<dbReference type="PANTHER" id="PTHR43065:SF42">
    <property type="entry name" value="TWO-COMPONENT SENSOR PPRA"/>
    <property type="match status" value="1"/>
</dbReference>
<feature type="domain" description="PAC" evidence="7">
    <location>
        <begin position="234"/>
        <end position="287"/>
    </location>
</feature>
<dbReference type="PRINTS" id="PR00344">
    <property type="entry name" value="BCTRLSENSOR"/>
</dbReference>
<dbReference type="InterPro" id="IPR011006">
    <property type="entry name" value="CheY-like_superfamily"/>
</dbReference>
<organism evidence="8 9">
    <name type="scientific">Luteibacter sahnii</name>
    <dbReference type="NCBI Taxonomy" id="3021977"/>
    <lineage>
        <taxon>Bacteria</taxon>
        <taxon>Pseudomonadati</taxon>
        <taxon>Pseudomonadota</taxon>
        <taxon>Gammaproteobacteria</taxon>
        <taxon>Lysobacterales</taxon>
        <taxon>Rhodanobacteraceae</taxon>
        <taxon>Luteibacter</taxon>
    </lineage>
</organism>
<evidence type="ECO:0000259" key="6">
    <source>
        <dbReference type="PROSITE" id="PS50110"/>
    </source>
</evidence>
<dbReference type="Pfam" id="PF02518">
    <property type="entry name" value="HATPase_c"/>
    <property type="match status" value="1"/>
</dbReference>
<dbReference type="CDD" id="cd00082">
    <property type="entry name" value="HisKA"/>
    <property type="match status" value="1"/>
</dbReference>
<keyword evidence="9" id="KW-1185">Reference proteome</keyword>
<dbReference type="InterPro" id="IPR003594">
    <property type="entry name" value="HATPase_dom"/>
</dbReference>
<dbReference type="SUPFAM" id="SSF55874">
    <property type="entry name" value="ATPase domain of HSP90 chaperone/DNA topoisomerase II/histidine kinase"/>
    <property type="match status" value="1"/>
</dbReference>
<reference evidence="8 9" key="1">
    <citation type="journal article" date="2024" name="Curr. Microbiol.">
        <title>Luteibacter sahnii sp. nov., A Novel Yellow-Colored Xanthomonadin Pigment Producing Probiotic Bacterium from Healthy Rice Seed Microbiome.</title>
        <authorList>
            <person name="Jaiswal G."/>
            <person name="Rana R."/>
            <person name="Nayak P.K."/>
            <person name="Chouhan R."/>
            <person name="Gandhi S.G."/>
            <person name="Patel H.K."/>
            <person name="Patil P.B."/>
        </authorList>
    </citation>
    <scope>NUCLEOTIDE SEQUENCE [LARGE SCALE GENOMIC DNA]</scope>
    <source>
        <strain evidence="8 9">PPL201</strain>
    </source>
</reference>
<feature type="modified residue" description="4-aspartylphosphate" evidence="4">
    <location>
        <position position="887"/>
    </location>
</feature>
<dbReference type="InterPro" id="IPR000014">
    <property type="entry name" value="PAS"/>
</dbReference>
<protein>
    <recommendedName>
        <fullName evidence="2">histidine kinase</fullName>
        <ecNumber evidence="2">2.7.13.3</ecNumber>
    </recommendedName>
</protein>
<dbReference type="SUPFAM" id="SSF55785">
    <property type="entry name" value="PYP-like sensor domain (PAS domain)"/>
    <property type="match status" value="3"/>
</dbReference>
<dbReference type="SMART" id="SM00387">
    <property type="entry name" value="HATPase_c"/>
    <property type="match status" value="1"/>
</dbReference>
<dbReference type="Gene3D" id="1.10.287.130">
    <property type="match status" value="1"/>
</dbReference>
<dbReference type="PROSITE" id="PS50109">
    <property type="entry name" value="HIS_KIN"/>
    <property type="match status" value="1"/>
</dbReference>
<feature type="domain" description="Histidine kinase" evidence="5">
    <location>
        <begin position="452"/>
        <end position="675"/>
    </location>
</feature>
<keyword evidence="3 4" id="KW-0597">Phosphoprotein</keyword>
<dbReference type="Gene3D" id="3.30.450.20">
    <property type="entry name" value="PAS domain"/>
    <property type="match status" value="3"/>
</dbReference>
<evidence type="ECO:0000259" key="5">
    <source>
        <dbReference type="PROSITE" id="PS50109"/>
    </source>
</evidence>
<dbReference type="Gene3D" id="2.10.70.100">
    <property type="match status" value="1"/>
</dbReference>
<dbReference type="InterPro" id="IPR005467">
    <property type="entry name" value="His_kinase_dom"/>
</dbReference>
<dbReference type="SUPFAM" id="SSF47384">
    <property type="entry name" value="Homodimeric domain of signal transducing histidine kinase"/>
    <property type="match status" value="1"/>
</dbReference>
<evidence type="ECO:0000256" key="4">
    <source>
        <dbReference type="PROSITE-ProRule" id="PRU00169"/>
    </source>
</evidence>
<proteinExistence type="predicted"/>
<comment type="caution">
    <text evidence="8">The sequence shown here is derived from an EMBL/GenBank/DDBJ whole genome shotgun (WGS) entry which is preliminary data.</text>
</comment>
<dbReference type="Gene3D" id="3.40.50.2300">
    <property type="match status" value="2"/>
</dbReference>
<dbReference type="InterPro" id="IPR035965">
    <property type="entry name" value="PAS-like_dom_sf"/>
</dbReference>
<sequence length="953" mass="103938">MPLPTSDLPWFLPPDRELSRLIAGFDWPSTPLGPIEGWPSALHHALALMLRSEAPMMLLMGDQGVMLYNDAYRSVAGLRHPQVLGRSVLEGWPEVADFNREVLATVRAGGTLSYRDQHVVLNRTGEPEDVWLHLDYSPLADDHGAVAGVFVLVKETTQRVAVAQRLSIAQRAGGVGTFEWFPETGRLEVSDEYRCIWGLPAEGPVTDAMLIALLHPDDRHQVATRRLDQANPLDYAEYRRVDAQTGEVRWIARRGEVVTHASRARRRYLGIAMDITDRKLAEDAVRASERRWRALFEQMHEGFFIGEVCRDADGAVVDVTMSELNPAFERQTGIPVAEASGRRLRDIVPDIGDDVIERCAAVVDGGRSEEFEVRLASLGDRWYEVRVRSVGDDRFGALFVDISSRKAAEAELATLAATLQEHVAQRTSELLRTQDALRQSQKMEAIGNLTGGVAHDFNNLLQVISGNLQLLGEDVAGNDRARRRVSNAMAGVARGSKLAAQLLAFGRRQPLAPKVVNIGRFIRGMDDLLRRTLGEAIEIETVVAGGLWNTLIDPGNIENALLNLAINARDAMEGQGRLTIEASNAWLDTNYVDAHDEVNAGQYVLLAVTDTGHGIEPGIVDKVFEPFFTTKPEGRGTGLGLSMVYGFVKQSGGHIKVYSEPGQGTTVKLYLPRTTQSEDVVVDVDSGPVTGGSETILVAEDDDAVRETVVAMLADLGYRVLKARDAESALTIVDSGIPIDLLFTDVVMPGPLKSTGLARKACERLPGMAVLFTSGYTENSIVHAGRLDEGVELLSKPYTRETLARKLRQVFLAQAQRNAAAPAPTAAAAAARLPRNVRVLVVEDDWLVRTTVVEMLQLRGHEVREAADGPRALELLAERPADLVICDIGLPGMSGTELVEHARESFPELRVIYATGHAYAIGVAGDPRTAVLTKPYGSEALAEAIAKLFPSAP</sequence>
<accession>A0ABT6BEH2</accession>
<dbReference type="SMART" id="SM00388">
    <property type="entry name" value="HisKA"/>
    <property type="match status" value="1"/>
</dbReference>
<evidence type="ECO:0000313" key="9">
    <source>
        <dbReference type="Proteomes" id="UP001528850"/>
    </source>
</evidence>
<dbReference type="EMBL" id="JARJJS010000004">
    <property type="protein sequence ID" value="MDF4026399.1"/>
    <property type="molecule type" value="Genomic_DNA"/>
</dbReference>
<dbReference type="Proteomes" id="UP001528850">
    <property type="component" value="Unassembled WGS sequence"/>
</dbReference>
<dbReference type="InterPro" id="IPR004358">
    <property type="entry name" value="Sig_transdc_His_kin-like_C"/>
</dbReference>
<dbReference type="InterPro" id="IPR001789">
    <property type="entry name" value="Sig_transdc_resp-reg_receiver"/>
</dbReference>
<evidence type="ECO:0000313" key="8">
    <source>
        <dbReference type="EMBL" id="MDF4026399.1"/>
    </source>
</evidence>
<dbReference type="PROSITE" id="PS50113">
    <property type="entry name" value="PAC"/>
    <property type="match status" value="1"/>
</dbReference>
<feature type="domain" description="Response regulatory" evidence="6">
    <location>
        <begin position="838"/>
        <end position="949"/>
    </location>
</feature>
<dbReference type="InterPro" id="IPR000700">
    <property type="entry name" value="PAS-assoc_C"/>
</dbReference>
<dbReference type="CDD" id="cd00130">
    <property type="entry name" value="PAS"/>
    <property type="match status" value="3"/>
</dbReference>
<dbReference type="PROSITE" id="PS50110">
    <property type="entry name" value="RESPONSE_REGULATORY"/>
    <property type="match status" value="2"/>
</dbReference>
<comment type="catalytic activity">
    <reaction evidence="1">
        <text>ATP + protein L-histidine = ADP + protein N-phospho-L-histidine.</text>
        <dbReference type="EC" id="2.7.13.3"/>
    </reaction>
</comment>
<feature type="domain" description="Response regulatory" evidence="6">
    <location>
        <begin position="695"/>
        <end position="811"/>
    </location>
</feature>
<dbReference type="Pfam" id="PF00072">
    <property type="entry name" value="Response_reg"/>
    <property type="match status" value="2"/>
</dbReference>
<dbReference type="CDD" id="cd18161">
    <property type="entry name" value="REC_hyHK_blue-like"/>
    <property type="match status" value="1"/>
</dbReference>
<evidence type="ECO:0000259" key="7">
    <source>
        <dbReference type="PROSITE" id="PS50113"/>
    </source>
</evidence>
<dbReference type="InterPro" id="IPR036890">
    <property type="entry name" value="HATPase_C_sf"/>
</dbReference>
<feature type="modified residue" description="4-aspartylphosphate" evidence="4">
    <location>
        <position position="745"/>
    </location>
</feature>
<evidence type="ECO:0000256" key="1">
    <source>
        <dbReference type="ARBA" id="ARBA00000085"/>
    </source>
</evidence>
<dbReference type="Pfam" id="PF08448">
    <property type="entry name" value="PAS_4"/>
    <property type="match status" value="2"/>
</dbReference>
<dbReference type="Gene3D" id="3.30.565.10">
    <property type="entry name" value="Histidine kinase-like ATPase, C-terminal domain"/>
    <property type="match status" value="1"/>
</dbReference>
<dbReference type="InterPro" id="IPR013656">
    <property type="entry name" value="PAS_4"/>
</dbReference>
<dbReference type="SMART" id="SM00448">
    <property type="entry name" value="REC"/>
    <property type="match status" value="2"/>
</dbReference>
<dbReference type="InterPro" id="IPR003661">
    <property type="entry name" value="HisK_dim/P_dom"/>
</dbReference>
<gene>
    <name evidence="8" type="ORF">P3W24_15605</name>
</gene>
<dbReference type="InterPro" id="IPR036097">
    <property type="entry name" value="HisK_dim/P_sf"/>
</dbReference>
<evidence type="ECO:0000256" key="2">
    <source>
        <dbReference type="ARBA" id="ARBA00012438"/>
    </source>
</evidence>
<dbReference type="SUPFAM" id="SSF52172">
    <property type="entry name" value="CheY-like"/>
    <property type="match status" value="2"/>
</dbReference>
<dbReference type="NCBIfam" id="TIGR00229">
    <property type="entry name" value="sensory_box"/>
    <property type="match status" value="3"/>
</dbReference>
<evidence type="ECO:0000256" key="3">
    <source>
        <dbReference type="ARBA" id="ARBA00022553"/>
    </source>
</evidence>